<dbReference type="Pfam" id="PF00206">
    <property type="entry name" value="Lyase_1"/>
    <property type="match status" value="1"/>
</dbReference>
<dbReference type="PANTHER" id="PTHR11444">
    <property type="entry name" value="ASPARTATEAMMONIA/ARGININOSUCCINATE/ADENYLOSUCCINATE LYASE"/>
    <property type="match status" value="1"/>
</dbReference>
<dbReference type="InterPro" id="IPR008948">
    <property type="entry name" value="L-Aspartase-like"/>
</dbReference>
<dbReference type="EMBL" id="ADOT01000006">
    <property type="protein sequence ID" value="EGX53996.1"/>
    <property type="molecule type" value="Genomic_DNA"/>
</dbReference>
<protein>
    <submittedName>
        <fullName evidence="3">Uncharacterized protein</fullName>
    </submittedName>
</protein>
<dbReference type="PANTHER" id="PTHR11444:SF1">
    <property type="entry name" value="FUMARATE HYDRATASE, MITOCHONDRIAL"/>
    <property type="match status" value="1"/>
</dbReference>
<dbReference type="InterPro" id="IPR022761">
    <property type="entry name" value="Fumarate_lyase_N"/>
</dbReference>
<dbReference type="OMA" id="KVANDIH"/>
<comment type="caution">
    <text evidence="3">The sequence shown here is derived from an EMBL/GenBank/DDBJ whole genome shotgun (WGS) entry which is preliminary data.</text>
</comment>
<dbReference type="SUPFAM" id="SSF48557">
    <property type="entry name" value="L-aspartase-like"/>
    <property type="match status" value="1"/>
</dbReference>
<dbReference type="AlphaFoldDB" id="G1WZE4"/>
<feature type="domain" description="Fumarate lyase N-terminal" evidence="1">
    <location>
        <begin position="1"/>
        <end position="22"/>
    </location>
</feature>
<evidence type="ECO:0000313" key="3">
    <source>
        <dbReference type="EMBL" id="EGX53996.1"/>
    </source>
</evidence>
<dbReference type="GO" id="GO:0006106">
    <property type="term" value="P:fumarate metabolic process"/>
    <property type="evidence" value="ECO:0007669"/>
    <property type="project" value="InterPro"/>
</dbReference>
<feature type="domain" description="Fumarase C C-terminal" evidence="2">
    <location>
        <begin position="88"/>
        <end position="130"/>
    </location>
</feature>
<dbReference type="GO" id="GO:0006108">
    <property type="term" value="P:malate metabolic process"/>
    <property type="evidence" value="ECO:0007669"/>
    <property type="project" value="TreeGrafter"/>
</dbReference>
<evidence type="ECO:0000313" key="4">
    <source>
        <dbReference type="Proteomes" id="UP000008784"/>
    </source>
</evidence>
<dbReference type="GO" id="GO:0004333">
    <property type="term" value="F:fumarate hydratase activity"/>
    <property type="evidence" value="ECO:0007669"/>
    <property type="project" value="InterPro"/>
</dbReference>
<dbReference type="GO" id="GO:0006099">
    <property type="term" value="P:tricarboxylic acid cycle"/>
    <property type="evidence" value="ECO:0007669"/>
    <property type="project" value="InterPro"/>
</dbReference>
<evidence type="ECO:0000259" key="2">
    <source>
        <dbReference type="Pfam" id="PF10415"/>
    </source>
</evidence>
<dbReference type="Proteomes" id="UP000008784">
    <property type="component" value="Unassembled WGS sequence"/>
</dbReference>
<name>G1WZE4_ARTOA</name>
<accession>G1WZE4</accession>
<dbReference type="HOGENOM" id="CLU_021594_3_0_1"/>
<keyword evidence="4" id="KW-1185">Reference proteome</keyword>
<dbReference type="Pfam" id="PF10415">
    <property type="entry name" value="FumaraseC_C"/>
    <property type="match status" value="1"/>
</dbReference>
<dbReference type="InterPro" id="IPR018951">
    <property type="entry name" value="Fumarase_C_C"/>
</dbReference>
<reference evidence="3 4" key="1">
    <citation type="journal article" date="2011" name="PLoS Pathog.">
        <title>Genomic and proteomic analyses of the fungus Arthrobotrys oligospora provide insights into nematode-trap formation.</title>
        <authorList>
            <person name="Yang J."/>
            <person name="Wang L."/>
            <person name="Ji X."/>
            <person name="Feng Y."/>
            <person name="Li X."/>
            <person name="Zou C."/>
            <person name="Xu J."/>
            <person name="Ren Y."/>
            <person name="Mi Q."/>
            <person name="Wu J."/>
            <person name="Liu S."/>
            <person name="Liu Y."/>
            <person name="Huang X."/>
            <person name="Wang H."/>
            <person name="Niu X."/>
            <person name="Li J."/>
            <person name="Liang L."/>
            <person name="Luo Y."/>
            <person name="Ji K."/>
            <person name="Zhou W."/>
            <person name="Yu Z."/>
            <person name="Li G."/>
            <person name="Liu Y."/>
            <person name="Li L."/>
            <person name="Qiao M."/>
            <person name="Feng L."/>
            <person name="Zhang K.-Q."/>
        </authorList>
    </citation>
    <scope>NUCLEOTIDE SEQUENCE [LARGE SCALE GENOMIC DNA]</scope>
    <source>
        <strain evidence="4">ATCC 24927 / CBS 115.81 / DSM 1491</strain>
    </source>
</reference>
<dbReference type="Gene3D" id="1.10.40.30">
    <property type="entry name" value="Fumarase/aspartase (C-terminal domain)"/>
    <property type="match status" value="1"/>
</dbReference>
<dbReference type="OrthoDB" id="1738025at2759"/>
<sequence>MPGKVNPTQCEAMTMVCAQVMGNHVTVTIAGASGHFELNVFKPVLAKNLLHSIRLLADAMVSFEDHCISGVQANEERISKLLTESLMLVTCLNSKIGYDMASKVAKNAHKKGLTLKESCLELQALTGEEVSAKSPIAANRMILTSDSLIP</sequence>
<dbReference type="InterPro" id="IPR005677">
    <property type="entry name" value="Fum_hydII"/>
</dbReference>
<dbReference type="InParanoid" id="G1WZE4"/>
<gene>
    <name evidence="3" type="ORF">AOL_s00004g655</name>
</gene>
<organism evidence="3 4">
    <name type="scientific">Arthrobotrys oligospora (strain ATCC 24927 / CBS 115.81 / DSM 1491)</name>
    <name type="common">Nematode-trapping fungus</name>
    <name type="synonym">Didymozoophaga oligospora</name>
    <dbReference type="NCBI Taxonomy" id="756982"/>
    <lineage>
        <taxon>Eukaryota</taxon>
        <taxon>Fungi</taxon>
        <taxon>Dikarya</taxon>
        <taxon>Ascomycota</taxon>
        <taxon>Pezizomycotina</taxon>
        <taxon>Orbiliomycetes</taxon>
        <taxon>Orbiliales</taxon>
        <taxon>Orbiliaceae</taxon>
        <taxon>Orbilia</taxon>
        <taxon>Orbilia oligospora</taxon>
    </lineage>
</organism>
<dbReference type="Gene3D" id="1.20.200.10">
    <property type="entry name" value="Fumarase/aspartase (Central domain)"/>
    <property type="match status" value="1"/>
</dbReference>
<dbReference type="RefSeq" id="XP_011117606.1">
    <property type="nucleotide sequence ID" value="XM_011119304.1"/>
</dbReference>
<dbReference type="eggNOG" id="KOG1317">
    <property type="taxonomic scope" value="Eukaryota"/>
</dbReference>
<dbReference type="STRING" id="756982.G1WZE4"/>
<dbReference type="FunFam" id="1.10.40.30:FF:000002">
    <property type="entry name" value="Fumarate hydratase class II"/>
    <property type="match status" value="1"/>
</dbReference>
<dbReference type="GeneID" id="22888554"/>
<proteinExistence type="predicted"/>
<dbReference type="GO" id="GO:0005739">
    <property type="term" value="C:mitochondrion"/>
    <property type="evidence" value="ECO:0007669"/>
    <property type="project" value="TreeGrafter"/>
</dbReference>
<evidence type="ECO:0000259" key="1">
    <source>
        <dbReference type="Pfam" id="PF00206"/>
    </source>
</evidence>